<accession>A0ABD3RHI4</accession>
<comment type="subcellular location">
    <subcellularLocation>
        <location evidence="1">Secreted</location>
    </subcellularLocation>
</comment>
<comment type="similarity">
    <text evidence="2">Belongs to the glycosyl hydrolase 18 family. Chitinase class II subfamily.</text>
</comment>
<dbReference type="PROSITE" id="PS50940">
    <property type="entry name" value="CHIT_BIND_II"/>
    <property type="match status" value="1"/>
</dbReference>
<evidence type="ECO:0000256" key="10">
    <source>
        <dbReference type="SAM" id="MobiDB-lite"/>
    </source>
</evidence>
<keyword evidence="14" id="KW-1185">Reference proteome</keyword>
<feature type="domain" description="Chitin-binding type-2" evidence="11">
    <location>
        <begin position="166"/>
        <end position="225"/>
    </location>
</feature>
<dbReference type="Gene3D" id="3.30.20.10">
    <property type="entry name" value="Endochitinase, domain 2"/>
    <property type="match status" value="1"/>
</dbReference>
<evidence type="ECO:0000256" key="4">
    <source>
        <dbReference type="ARBA" id="ARBA00022669"/>
    </source>
</evidence>
<dbReference type="InterPro" id="IPR001223">
    <property type="entry name" value="Glyco_hydro18_cat"/>
</dbReference>
<dbReference type="SMART" id="SM00636">
    <property type="entry name" value="Glyco_18"/>
    <property type="match status" value="1"/>
</dbReference>
<dbReference type="InterPro" id="IPR001579">
    <property type="entry name" value="Glyco_hydro_18_chit_AS"/>
</dbReference>
<evidence type="ECO:0000256" key="9">
    <source>
        <dbReference type="RuleBase" id="RU000489"/>
    </source>
</evidence>
<dbReference type="GO" id="GO:0005576">
    <property type="term" value="C:extracellular region"/>
    <property type="evidence" value="ECO:0007669"/>
    <property type="project" value="UniProtKB-SubCell"/>
</dbReference>
<evidence type="ECO:0000256" key="7">
    <source>
        <dbReference type="ARBA" id="ARBA00023157"/>
    </source>
</evidence>
<dbReference type="Pfam" id="PF00704">
    <property type="entry name" value="Glyco_hydro_18"/>
    <property type="match status" value="1"/>
</dbReference>
<feature type="compositionally biased region" description="Polar residues" evidence="10">
    <location>
        <begin position="1509"/>
        <end position="1530"/>
    </location>
</feature>
<evidence type="ECO:0000256" key="8">
    <source>
        <dbReference type="ARBA" id="ARBA00023295"/>
    </source>
</evidence>
<proteinExistence type="inferred from homology"/>
<dbReference type="InterPro" id="IPR023346">
    <property type="entry name" value="Lysozyme-like_dom_sf"/>
</dbReference>
<dbReference type="NCBIfam" id="NF033679">
    <property type="entry name" value="DNRLRE_dom"/>
    <property type="match status" value="2"/>
</dbReference>
<evidence type="ECO:0000259" key="11">
    <source>
        <dbReference type="PROSITE" id="PS50940"/>
    </source>
</evidence>
<evidence type="ECO:0008006" key="15">
    <source>
        <dbReference type="Google" id="ProtNLM"/>
    </source>
</evidence>
<evidence type="ECO:0000313" key="13">
    <source>
        <dbReference type="EMBL" id="KAL3811116.1"/>
    </source>
</evidence>
<evidence type="ECO:0000256" key="1">
    <source>
        <dbReference type="ARBA" id="ARBA00004613"/>
    </source>
</evidence>
<dbReference type="GO" id="GO:0008061">
    <property type="term" value="F:chitin binding"/>
    <property type="evidence" value="ECO:0007669"/>
    <property type="project" value="UniProtKB-KW"/>
</dbReference>
<dbReference type="PANTHER" id="PTHR11177:SF317">
    <property type="entry name" value="CHITINASE 12-RELATED"/>
    <property type="match status" value="1"/>
</dbReference>
<evidence type="ECO:0000313" key="14">
    <source>
        <dbReference type="Proteomes" id="UP001530377"/>
    </source>
</evidence>
<dbReference type="InterPro" id="IPR002557">
    <property type="entry name" value="Chitin-bd_dom"/>
</dbReference>
<organism evidence="13 14">
    <name type="scientific">Cyclostephanos tholiformis</name>
    <dbReference type="NCBI Taxonomy" id="382380"/>
    <lineage>
        <taxon>Eukaryota</taxon>
        <taxon>Sar</taxon>
        <taxon>Stramenopiles</taxon>
        <taxon>Ochrophyta</taxon>
        <taxon>Bacillariophyta</taxon>
        <taxon>Coscinodiscophyceae</taxon>
        <taxon>Thalassiosirophycidae</taxon>
        <taxon>Stephanodiscales</taxon>
        <taxon>Stephanodiscaceae</taxon>
        <taxon>Cyclostephanos</taxon>
    </lineage>
</organism>
<dbReference type="SUPFAM" id="SSF51445">
    <property type="entry name" value="(Trans)glycosidases"/>
    <property type="match status" value="1"/>
</dbReference>
<keyword evidence="8 9" id="KW-0326">Glycosidase</keyword>
<feature type="compositionally biased region" description="Basic and acidic residues" evidence="10">
    <location>
        <begin position="77"/>
        <end position="87"/>
    </location>
</feature>
<dbReference type="Gene3D" id="3.10.50.10">
    <property type="match status" value="1"/>
</dbReference>
<dbReference type="PROSITE" id="PS51910">
    <property type="entry name" value="GH18_2"/>
    <property type="match status" value="1"/>
</dbReference>
<feature type="compositionally biased region" description="Polar residues" evidence="10">
    <location>
        <begin position="1465"/>
        <end position="1481"/>
    </location>
</feature>
<comment type="caution">
    <text evidence="13">The sequence shown here is derived from an EMBL/GenBank/DDBJ whole genome shotgun (WGS) entry which is preliminary data.</text>
</comment>
<keyword evidence="4" id="KW-0147">Chitin-binding</keyword>
<dbReference type="SUPFAM" id="SSF57625">
    <property type="entry name" value="Invertebrate chitin-binding proteins"/>
    <property type="match status" value="1"/>
</dbReference>
<feature type="compositionally biased region" description="Low complexity" evidence="10">
    <location>
        <begin position="1421"/>
        <end position="1437"/>
    </location>
</feature>
<sequence>MHKILIRGGGLRMSINRNISMTATTSTTGAAALLLAMTLLAAPPHSMTTATSTASSSSSSSSSIGANANAGVRPPRRPIEPSHDDDRRHRHSWSGGEEGRRGRKRRLLLSEVEGQGEVEEGSTSGMGGGGGAFNPNLAAYDPNSLEYSQVEDDSISSSSSTVPEGWSPCPADDPNFAGNRASYDCKSYVYCVGSEIRGEYVSCMGLVFDNDKQVCAWADEVNCSPTVVDDGTGMVEAGTSSVDVVNEIIGSATDVDVNRAYTAGSNGATANNDITGWSGGVDWGGSWIDGIWVPASESAIAVPVATNDEEEGISGGGPNSSWDPNDVVPFPPHPIMPYHDIASLLTIDSDSNSSTTTNLPKGYVSSEGWSAASRSGTSNGGTTSSMTLIGYYAAWQWYDNDERATPLNMQFSKVDRVNYAFFQADVSGAIWGTDSWADPIVLFGPHDWSVVVPEQAGYAPQFEDDNGFDDSTGPAWNYVGSRYADLGSGVFCHRATPGGKRDCNGHISEKGLIGRAHSHGALVYPSIGGWSLSGVFPELSADATARRNFAKNCVGLIREYNFDGIDIDWEFPGYGPHGGTPADRENFVLLLRDVRSALDAYANATYPSGERTFGLTATLPCLPALIDHQDVPGLTEVLTELSLMTFDFHGTWSDVVGVNSPLYDQPGDSSRSVDGCVERWLREGADRSKINIGLPFYGRSYGGATDLYASFDGPDGLNWWADGGEPQYYSILEKLFNMTVLRDDVTKTQYAFFEAGGIVSFDDDEAICDKVEYAREKEFHGLFIWELSGDLNEDLKTPLLDAVNYKLEQGDLLDCEIFRLETSGEDGEVAVEDGGEANPWYAKWEFQLCVNDGKQAEWEKAEDLFRFKEECCAYKFESKFDDCMGPPTLEPTKEPTLKPSSSPISTKALTDGPSPYFGAALVIDSPSPVNREAVEETDTASTEIVSTESTFIPDPNAPVTFCLGGCKGENEICVGNQNHPQGIADDDCEVCQSGQTFWPCDTEGLCFCWDQDTPRIPPAPASGLALLSDALRPCDFFTESTFKTLAPDAQHPYTYEGLCVAIDNYNEGHDEKIFMMGTEDNRKSEFAAFLGHTLHESDEWRAGREYLMCGDYKAVEEEVFCKPCDSESFDWETFKCNGPGLAGGGLTFNGYCDYTIEPPKACSCDGELVSDSDGDLAGYIPAKKVFFGRGAIQLSWNYNFRAASEALTGDSSTFCDDPDLVAVTPEYAWGAGIFFWMENLKEESTCHIEATRNRNFGGTLNNINGGLECPAYHGGWHAEAVKMRLNRYCKASSALGLETILLLDGCKLLNTSFAECLGDGTCPECDKFSDGTEPLVLESAMAQSDTTPIDTEDINDATSDPNPSPTPEPVENEEDQTPSPSSTVPAETDTTPIDTEDISDTHPDPYPSPAPEPVENEKDQTPSPSSTVPAETETTPTDTEDISHATPDPNPSPAPEPVENEKDQTPSPSSTVPGETDTTPTDNEDISDATPDPNPSPAPEPVENEEDQTPSPSSTVPAITETTSDTSSLQNEEDQGDESSSSSCPEGLFSVDGLPDCCVPEPIYHGDGACDPDAPLNTAECAFDGGDCCHETCDQSSTYACSTVPSDYGPFGFFCINPTVDEYIDPELCTVSDRIKIGDGRCDSDVEMYNSEACNWDGGDCCIETCNDLHSHYDCGSPDHPYDCQNPDFAETTSLDSITLHPVSTNAPISTPATTDEFVATPVDASAKTVVLVVSEDATILKSSPDSNHGLEPTLRVKLSTGPYGHDSLLRFIVPESGLSVSIAILKLYSLSNAEDGGVIAAVASASSDSPWYEKSVTWNSAPETGAQIGGIGPVHEDSWITTDVSEVISGLKGKEGAITIRISSKDSRMVEYSSKEGSHPPEILITYSGEQISSVDASSSVGMIDPIPVESLVPVTPTTPGLTTIPMAILSDNDLVLIPSDDATIVEGHPNKNYGKESTLQVDDDSGTYDSLIRFDLSGVDTTSVTSATLRIFCTDGADSGGIFGKTINSNWDEASVTWNNAPAAIGAPFHRLDQVQEATWYDLDVTEVFFSAHNSFNAVSIRITSNSWNRAGYSSKEGSNPPQLVIRVNERESDMEVGVAGSAPLVSECQADTHVCPDGSVVSRALEDGCKFAPCSHQADSGTGLFFPVWRAGGTVACVNRSSRPSWVSGAYLKESKSDCCEAYSMLRINDCLQA</sequence>
<feature type="region of interest" description="Disordered" evidence="10">
    <location>
        <begin position="47"/>
        <end position="137"/>
    </location>
</feature>
<keyword evidence="3" id="KW-0964">Secreted</keyword>
<dbReference type="Pfam" id="PF24517">
    <property type="entry name" value="CBM96"/>
    <property type="match status" value="2"/>
</dbReference>
<dbReference type="Gene3D" id="1.10.530.10">
    <property type="match status" value="1"/>
</dbReference>
<dbReference type="GO" id="GO:0004553">
    <property type="term" value="F:hydrolase activity, hydrolyzing O-glycosyl compounds"/>
    <property type="evidence" value="ECO:0007669"/>
    <property type="project" value="UniProtKB-ARBA"/>
</dbReference>
<keyword evidence="6 9" id="KW-0378">Hydrolase</keyword>
<dbReference type="InterPro" id="IPR011583">
    <property type="entry name" value="Chitinase_II/V-like_cat"/>
</dbReference>
<dbReference type="PROSITE" id="PS01095">
    <property type="entry name" value="GH18_1"/>
    <property type="match status" value="1"/>
</dbReference>
<dbReference type="Proteomes" id="UP001530377">
    <property type="component" value="Unassembled WGS sequence"/>
</dbReference>
<evidence type="ECO:0000256" key="6">
    <source>
        <dbReference type="ARBA" id="ARBA00022801"/>
    </source>
</evidence>
<dbReference type="CDD" id="cd00325">
    <property type="entry name" value="chitinase_GH19"/>
    <property type="match status" value="1"/>
</dbReference>
<keyword evidence="5" id="KW-0732">Signal</keyword>
<dbReference type="SUPFAM" id="SSF53955">
    <property type="entry name" value="Lysozyme-like"/>
    <property type="match status" value="1"/>
</dbReference>
<reference evidence="13 14" key="1">
    <citation type="submission" date="2024-10" db="EMBL/GenBank/DDBJ databases">
        <title>Updated reference genomes for cyclostephanoid diatoms.</title>
        <authorList>
            <person name="Roberts W.R."/>
            <person name="Alverson A.J."/>
        </authorList>
    </citation>
    <scope>NUCLEOTIDE SEQUENCE [LARGE SCALE GENOMIC DNA]</scope>
    <source>
        <strain evidence="13 14">AJA228-03</strain>
    </source>
</reference>
<dbReference type="InterPro" id="IPR050314">
    <property type="entry name" value="Glycosyl_Hydrlase_18"/>
</dbReference>
<evidence type="ECO:0000256" key="3">
    <source>
        <dbReference type="ARBA" id="ARBA00022525"/>
    </source>
</evidence>
<dbReference type="Pfam" id="PF00182">
    <property type="entry name" value="Glyco_hydro_19"/>
    <property type="match status" value="1"/>
</dbReference>
<dbReference type="GO" id="GO:1901135">
    <property type="term" value="P:carbohydrate derivative metabolic process"/>
    <property type="evidence" value="ECO:0007669"/>
    <property type="project" value="UniProtKB-ARBA"/>
</dbReference>
<keyword evidence="7" id="KW-1015">Disulfide bond</keyword>
<dbReference type="PANTHER" id="PTHR11177">
    <property type="entry name" value="CHITINASE"/>
    <property type="match status" value="1"/>
</dbReference>
<dbReference type="Gene3D" id="3.20.20.80">
    <property type="entry name" value="Glycosidases"/>
    <property type="match status" value="2"/>
</dbReference>
<feature type="domain" description="GH18" evidence="12">
    <location>
        <begin position="386"/>
        <end position="810"/>
    </location>
</feature>
<dbReference type="Gene3D" id="2.170.140.10">
    <property type="entry name" value="Chitin binding domain"/>
    <property type="match status" value="1"/>
</dbReference>
<feature type="region of interest" description="Disordered" evidence="10">
    <location>
        <begin position="886"/>
        <end position="909"/>
    </location>
</feature>
<evidence type="ECO:0000256" key="5">
    <source>
        <dbReference type="ARBA" id="ARBA00022729"/>
    </source>
</evidence>
<evidence type="ECO:0000259" key="12">
    <source>
        <dbReference type="PROSITE" id="PS51910"/>
    </source>
</evidence>
<evidence type="ECO:0000256" key="2">
    <source>
        <dbReference type="ARBA" id="ARBA00009121"/>
    </source>
</evidence>
<feature type="region of interest" description="Disordered" evidence="10">
    <location>
        <begin position="1342"/>
        <end position="1546"/>
    </location>
</feature>
<dbReference type="Gene3D" id="4.10.470.20">
    <property type="match status" value="1"/>
</dbReference>
<protein>
    <recommendedName>
        <fullName evidence="15">Chitinase</fullName>
    </recommendedName>
</protein>
<dbReference type="InterPro" id="IPR000726">
    <property type="entry name" value="Glyco_hydro_19_cat"/>
</dbReference>
<gene>
    <name evidence="13" type="ORF">ACHAXA_003934</name>
</gene>
<dbReference type="InterPro" id="IPR036508">
    <property type="entry name" value="Chitin-bd_dom_sf"/>
</dbReference>
<feature type="compositionally biased region" description="Low complexity" evidence="10">
    <location>
        <begin position="47"/>
        <end position="63"/>
    </location>
</feature>
<dbReference type="InterPro" id="IPR029070">
    <property type="entry name" value="Chitinase_insertion_sf"/>
</dbReference>
<dbReference type="InterPro" id="IPR017853">
    <property type="entry name" value="GH"/>
</dbReference>
<dbReference type="InterPro" id="IPR055372">
    <property type="entry name" value="CBM96"/>
</dbReference>
<name>A0ABD3RHI4_9STRA</name>
<dbReference type="EMBL" id="JALLPB020000280">
    <property type="protein sequence ID" value="KAL3811116.1"/>
    <property type="molecule type" value="Genomic_DNA"/>
</dbReference>